<keyword evidence="3" id="KW-1185">Reference proteome</keyword>
<dbReference type="InterPro" id="IPR016024">
    <property type="entry name" value="ARM-type_fold"/>
</dbReference>
<protein>
    <recommendedName>
        <fullName evidence="4">HEAT repeat domain-containing protein</fullName>
    </recommendedName>
</protein>
<dbReference type="Gene3D" id="1.25.10.10">
    <property type="entry name" value="Leucine-rich Repeat Variant"/>
    <property type="match status" value="1"/>
</dbReference>
<evidence type="ECO:0000313" key="3">
    <source>
        <dbReference type="Proteomes" id="UP000660862"/>
    </source>
</evidence>
<gene>
    <name evidence="2" type="ORF">GCM10007415_39760</name>
</gene>
<accession>A0A917MDT4</accession>
<organism evidence="2 3">
    <name type="scientific">Parapedobacter pyrenivorans</name>
    <dbReference type="NCBI Taxonomy" id="1305674"/>
    <lineage>
        <taxon>Bacteria</taxon>
        <taxon>Pseudomonadati</taxon>
        <taxon>Bacteroidota</taxon>
        <taxon>Sphingobacteriia</taxon>
        <taxon>Sphingobacteriales</taxon>
        <taxon>Sphingobacteriaceae</taxon>
        <taxon>Parapedobacter</taxon>
    </lineage>
</organism>
<keyword evidence="1" id="KW-0732">Signal</keyword>
<proteinExistence type="predicted"/>
<reference evidence="2" key="1">
    <citation type="journal article" date="2014" name="Int. J. Syst. Evol. Microbiol.">
        <title>Complete genome sequence of Corynebacterium casei LMG S-19264T (=DSM 44701T), isolated from a smear-ripened cheese.</title>
        <authorList>
            <consortium name="US DOE Joint Genome Institute (JGI-PGF)"/>
            <person name="Walter F."/>
            <person name="Albersmeier A."/>
            <person name="Kalinowski J."/>
            <person name="Ruckert C."/>
        </authorList>
    </citation>
    <scope>NUCLEOTIDE SEQUENCE</scope>
    <source>
        <strain evidence="2">CGMCC 1.12195</strain>
    </source>
</reference>
<comment type="caution">
    <text evidence="2">The sequence shown here is derived from an EMBL/GenBank/DDBJ whole genome shotgun (WGS) entry which is preliminary data.</text>
</comment>
<dbReference type="EMBL" id="BMER01000005">
    <property type="protein sequence ID" value="GGG99950.1"/>
    <property type="molecule type" value="Genomic_DNA"/>
</dbReference>
<dbReference type="Proteomes" id="UP000660862">
    <property type="component" value="Unassembled WGS sequence"/>
</dbReference>
<evidence type="ECO:0008006" key="4">
    <source>
        <dbReference type="Google" id="ProtNLM"/>
    </source>
</evidence>
<name>A0A917MDT4_9SPHI</name>
<dbReference type="SUPFAM" id="SSF48371">
    <property type="entry name" value="ARM repeat"/>
    <property type="match status" value="1"/>
</dbReference>
<reference evidence="2" key="2">
    <citation type="submission" date="2020-09" db="EMBL/GenBank/DDBJ databases">
        <authorList>
            <person name="Sun Q."/>
            <person name="Zhou Y."/>
        </authorList>
    </citation>
    <scope>NUCLEOTIDE SEQUENCE</scope>
    <source>
        <strain evidence="2">CGMCC 1.12195</strain>
    </source>
</reference>
<evidence type="ECO:0000313" key="2">
    <source>
        <dbReference type="EMBL" id="GGG99950.1"/>
    </source>
</evidence>
<dbReference type="AlphaFoldDB" id="A0A917MDT4"/>
<dbReference type="InterPro" id="IPR011989">
    <property type="entry name" value="ARM-like"/>
</dbReference>
<evidence type="ECO:0000256" key="1">
    <source>
        <dbReference type="SAM" id="SignalP"/>
    </source>
</evidence>
<feature type="signal peptide" evidence="1">
    <location>
        <begin position="1"/>
        <end position="21"/>
    </location>
</feature>
<feature type="chain" id="PRO_5037056402" description="HEAT repeat domain-containing protein" evidence="1">
    <location>
        <begin position="22"/>
        <end position="340"/>
    </location>
</feature>
<sequence>MKNFWMPVIALVVGLTSPVSGQTPLPADAVVNNVLALLPAEDGTAQHRLMATLAEGGRPAVTALAILLAAPDSATRVRASYALSGLAAYATTRTEADRAKIASAYAHVLTGTDQVAAKLFMIRQLQWMAGDEATAALVACLNDPALAGPAAHALANIGTADALRALMAAVPNQSDPGAKEQLILALAQAKASDAETLILGLVGTGEENQQRAVFYALGELGTAVSLPALAAAAKAAGYTYDRLGATAAYLTLINRVATLGHVERAGKEARKLMNRARKKQAHQTRIAALQLVMVTDPSHAAAVAAKAQQDADARFRAAAWRFAEQYGHGVELATQLNKTR</sequence>